<keyword evidence="1" id="KW-1133">Transmembrane helix</keyword>
<reference evidence="2" key="1">
    <citation type="submission" date="2006-03" db="EMBL/GenBank/DDBJ databases">
        <authorList>
            <person name="Duarte I.M."/>
        </authorList>
    </citation>
    <scope>NUCLEOTIDE SEQUENCE</scope>
    <source>
        <strain evidence="2">TRV-PdC36-2</strain>
    </source>
</reference>
<sequence length="288" mass="32475">MGDVLSAFILELTSEVTFSVWFDRKNFLTNSGRVFPFNGDIPIVGNWLVVYCHWWPDGSTTIHLSTRSHNVDVRKSCTFSVVGHNKRKFQVERDSLMYSTVSNRNANFEDGFRIRFPESSPFKVDFVVSFRPNLCRFSNANGSIVVVGPRFEAAVSLESYLDSLKGRLRIPRGGPIPFIALVVSIIGVLASISGIVVSALTRFTPIEKVVLVWADSIHRFVVYKYKSFDVHSIRTVSVEQVKALLTGPSNATDFFSEYKFDVYSPFFTALVWDNLAKDSIFGSTYHLP</sequence>
<dbReference type="EMBL" id="DQ448618">
    <property type="protein sequence ID" value="ABE27895.1"/>
    <property type="molecule type" value="Genomic_RNA"/>
</dbReference>
<keyword evidence="1" id="KW-0472">Membrane</keyword>
<evidence type="ECO:0000313" key="2">
    <source>
        <dbReference type="EMBL" id="ABE27895.1"/>
    </source>
</evidence>
<feature type="transmembrane region" description="Helical" evidence="1">
    <location>
        <begin position="176"/>
        <end position="200"/>
    </location>
</feature>
<accession>E6Y0L5</accession>
<organism evidence="2">
    <name type="scientific">Tobacco rattle virus</name>
    <dbReference type="NCBI Taxonomy" id="12295"/>
    <lineage>
        <taxon>Viruses</taxon>
        <taxon>Riboviria</taxon>
        <taxon>Orthornavirae</taxon>
        <taxon>Kitrinoviricota</taxon>
        <taxon>Alsuviricetes</taxon>
        <taxon>Martellivirales</taxon>
        <taxon>Virgaviridae</taxon>
        <taxon>Tobravirus</taxon>
        <taxon>Tobravirus tabaci</taxon>
    </lineage>
</organism>
<name>E6Y0L5_9VIRU</name>
<proteinExistence type="predicted"/>
<protein>
    <submittedName>
        <fullName evidence="2">2c protein</fullName>
    </submittedName>
</protein>
<evidence type="ECO:0000256" key="1">
    <source>
        <dbReference type="SAM" id="Phobius"/>
    </source>
</evidence>
<keyword evidence="1" id="KW-0812">Transmembrane</keyword>